<dbReference type="CDD" id="cd02440">
    <property type="entry name" value="AdoMet_MTases"/>
    <property type="match status" value="1"/>
</dbReference>
<dbReference type="Pfam" id="PF13649">
    <property type="entry name" value="Methyltransf_25"/>
    <property type="match status" value="1"/>
</dbReference>
<dbReference type="OrthoDB" id="9811589at2"/>
<dbReference type="AlphaFoldDB" id="A0A3A9K7Y9"/>
<name>A0A3A9K7Y9_9BACI</name>
<evidence type="ECO:0000313" key="4">
    <source>
        <dbReference type="Proteomes" id="UP000281498"/>
    </source>
</evidence>
<dbReference type="GO" id="GO:0008168">
    <property type="term" value="F:methyltransferase activity"/>
    <property type="evidence" value="ECO:0007669"/>
    <property type="project" value="UniProtKB-KW"/>
</dbReference>
<dbReference type="InterPro" id="IPR041698">
    <property type="entry name" value="Methyltransf_25"/>
</dbReference>
<comment type="caution">
    <text evidence="3">The sequence shown here is derived from an EMBL/GenBank/DDBJ whole genome shotgun (WGS) entry which is preliminary data.</text>
</comment>
<keyword evidence="1 3" id="KW-0808">Transferase</keyword>
<evidence type="ECO:0000313" key="3">
    <source>
        <dbReference type="EMBL" id="RKL68647.1"/>
    </source>
</evidence>
<dbReference type="InterPro" id="IPR029063">
    <property type="entry name" value="SAM-dependent_MTases_sf"/>
</dbReference>
<protein>
    <submittedName>
        <fullName evidence="3">Methyltransferase type 11</fullName>
    </submittedName>
</protein>
<sequence>MKHDHFASLYDSLMEDAPYKSWLSFATTNFPDKGSILDLACGTGTFTCMLAKQGFTMFGVDLSQDMLTIADDKKREQRLNIPFILQDMRSFSGFEQLDGITLFCDGLNYLLDSKDVKQTFQQAYSALKSDGVFLFDVHSEYKMEYIFSNQLYGENGEDISYMWFCEQGEETLSIEHELTFFLKKQDGSYERIDETQYQRTFQLQEYKQWLEEAGFQEIEISSDFGESTDLEEKDRIFFKAVKK</sequence>
<dbReference type="Proteomes" id="UP000281498">
    <property type="component" value="Unassembled WGS sequence"/>
</dbReference>
<gene>
    <name evidence="3" type="ORF">CR203_00935</name>
</gene>
<proteinExistence type="predicted"/>
<accession>A0A3A9K7Y9</accession>
<keyword evidence="3" id="KW-0489">Methyltransferase</keyword>
<dbReference type="Gene3D" id="3.40.50.150">
    <property type="entry name" value="Vaccinia Virus protein VP39"/>
    <property type="match status" value="1"/>
</dbReference>
<feature type="domain" description="Methyltransferase" evidence="2">
    <location>
        <begin position="36"/>
        <end position="131"/>
    </location>
</feature>
<keyword evidence="4" id="KW-1185">Reference proteome</keyword>
<organism evidence="3 4">
    <name type="scientific">Salipaludibacillus neizhouensis</name>
    <dbReference type="NCBI Taxonomy" id="885475"/>
    <lineage>
        <taxon>Bacteria</taxon>
        <taxon>Bacillati</taxon>
        <taxon>Bacillota</taxon>
        <taxon>Bacilli</taxon>
        <taxon>Bacillales</taxon>
        <taxon>Bacillaceae</taxon>
    </lineage>
</organism>
<dbReference type="Gene3D" id="2.20.25.110">
    <property type="entry name" value="S-adenosyl-L-methionine-dependent methyltransferases"/>
    <property type="match status" value="1"/>
</dbReference>
<reference evidence="3 4" key="1">
    <citation type="submission" date="2017-10" db="EMBL/GenBank/DDBJ databases">
        <title>Bacillus sp. nov., a halophilic bacterium isolated from a Keqin Lake.</title>
        <authorList>
            <person name="Wang H."/>
        </authorList>
    </citation>
    <scope>NUCLEOTIDE SEQUENCE [LARGE SCALE GENOMIC DNA]</scope>
    <source>
        <strain evidence="3 4">KCTC 13187</strain>
    </source>
</reference>
<dbReference type="RefSeq" id="WP_110936713.1">
    <property type="nucleotide sequence ID" value="NZ_KZ614146.1"/>
</dbReference>
<evidence type="ECO:0000256" key="1">
    <source>
        <dbReference type="ARBA" id="ARBA00022679"/>
    </source>
</evidence>
<dbReference type="GO" id="GO:0032259">
    <property type="term" value="P:methylation"/>
    <property type="evidence" value="ECO:0007669"/>
    <property type="project" value="UniProtKB-KW"/>
</dbReference>
<dbReference type="SUPFAM" id="SSF53335">
    <property type="entry name" value="S-adenosyl-L-methionine-dependent methyltransferases"/>
    <property type="match status" value="1"/>
</dbReference>
<dbReference type="PANTHER" id="PTHR43861">
    <property type="entry name" value="TRANS-ACONITATE 2-METHYLTRANSFERASE-RELATED"/>
    <property type="match status" value="1"/>
</dbReference>
<evidence type="ECO:0000259" key="2">
    <source>
        <dbReference type="Pfam" id="PF13649"/>
    </source>
</evidence>
<dbReference type="EMBL" id="PDOE01000001">
    <property type="protein sequence ID" value="RKL68647.1"/>
    <property type="molecule type" value="Genomic_DNA"/>
</dbReference>